<dbReference type="Proteomes" id="UP000222542">
    <property type="component" value="Unassembled WGS sequence"/>
</dbReference>
<dbReference type="PANTHER" id="PTHR30540:SF8">
    <property type="entry name" value="POTASSIUM TRANSPORTER 7"/>
    <property type="match status" value="1"/>
</dbReference>
<evidence type="ECO:0000313" key="2">
    <source>
        <dbReference type="Proteomes" id="UP000222542"/>
    </source>
</evidence>
<reference evidence="1 2" key="1">
    <citation type="journal article" date="2014" name="Nat. Genet.">
        <title>Genome sequence of the hot pepper provides insights into the evolution of pungency in Capsicum species.</title>
        <authorList>
            <person name="Kim S."/>
            <person name="Park M."/>
            <person name="Yeom S.I."/>
            <person name="Kim Y.M."/>
            <person name="Lee J.M."/>
            <person name="Lee H.A."/>
            <person name="Seo E."/>
            <person name="Choi J."/>
            <person name="Cheong K."/>
            <person name="Kim K.T."/>
            <person name="Jung K."/>
            <person name="Lee G.W."/>
            <person name="Oh S.K."/>
            <person name="Bae C."/>
            <person name="Kim S.B."/>
            <person name="Lee H.Y."/>
            <person name="Kim S.Y."/>
            <person name="Kim M.S."/>
            <person name="Kang B.C."/>
            <person name="Jo Y.D."/>
            <person name="Yang H.B."/>
            <person name="Jeong H.J."/>
            <person name="Kang W.H."/>
            <person name="Kwon J.K."/>
            <person name="Shin C."/>
            <person name="Lim J.Y."/>
            <person name="Park J.H."/>
            <person name="Huh J.H."/>
            <person name="Kim J.S."/>
            <person name="Kim B.D."/>
            <person name="Cohen O."/>
            <person name="Paran I."/>
            <person name="Suh M.C."/>
            <person name="Lee S.B."/>
            <person name="Kim Y.K."/>
            <person name="Shin Y."/>
            <person name="Noh S.J."/>
            <person name="Park J."/>
            <person name="Seo Y.S."/>
            <person name="Kwon S.Y."/>
            <person name="Kim H.A."/>
            <person name="Park J.M."/>
            <person name="Kim H.J."/>
            <person name="Choi S.B."/>
            <person name="Bosland P.W."/>
            <person name="Reeves G."/>
            <person name="Jo S.H."/>
            <person name="Lee B.W."/>
            <person name="Cho H.T."/>
            <person name="Choi H.S."/>
            <person name="Lee M.S."/>
            <person name="Yu Y."/>
            <person name="Do Choi Y."/>
            <person name="Park B.S."/>
            <person name="van Deynze A."/>
            <person name="Ashrafi H."/>
            <person name="Hill T."/>
            <person name="Kim W.T."/>
            <person name="Pai H.S."/>
            <person name="Ahn H.K."/>
            <person name="Yeam I."/>
            <person name="Giovannoni J.J."/>
            <person name="Rose J.K."/>
            <person name="Sorensen I."/>
            <person name="Lee S.J."/>
            <person name="Kim R.W."/>
            <person name="Choi I.Y."/>
            <person name="Choi B.S."/>
            <person name="Lim J.S."/>
            <person name="Lee Y.H."/>
            <person name="Choi D."/>
        </authorList>
    </citation>
    <scope>NUCLEOTIDE SEQUENCE [LARGE SCALE GENOMIC DNA]</scope>
    <source>
        <strain evidence="2">cv. CM334</strain>
    </source>
</reference>
<comment type="caution">
    <text evidence="1">The sequence shown here is derived from an EMBL/GenBank/DDBJ whole genome shotgun (WGS) entry which is preliminary data.</text>
</comment>
<dbReference type="EMBL" id="AYRZ02000005">
    <property type="protein sequence ID" value="PHT82310.1"/>
    <property type="molecule type" value="Genomic_DNA"/>
</dbReference>
<proteinExistence type="predicted"/>
<sequence length="256" mass="28886">MVPKNPHKWESCSFVVRAEAESQEEPKVAETEVLEETEVEAKAEGAVEIAVTTEERPTFKPRVELGDIIGNRIQTFIPSITPNGIFALYSLLCRHGNINLLPDQIRSDAHISSFRLKVPSPELKISLKIKEKLEASMTLKKLLLMSFLPRTSIVIADGVVSNFSIGYDSDDPSFEILEGKADGKIWKQYYKGWTESERNKLSCANWQLMISILRIYKGAYDMLALFTADWHTPDLKLGPSCRNGPRPKSMSSLLWK</sequence>
<dbReference type="GO" id="GO:0015079">
    <property type="term" value="F:potassium ion transmembrane transporter activity"/>
    <property type="evidence" value="ECO:0007669"/>
    <property type="project" value="InterPro"/>
</dbReference>
<organism evidence="1 2">
    <name type="scientific">Capsicum annuum</name>
    <name type="common">Capsicum pepper</name>
    <dbReference type="NCBI Taxonomy" id="4072"/>
    <lineage>
        <taxon>Eukaryota</taxon>
        <taxon>Viridiplantae</taxon>
        <taxon>Streptophyta</taxon>
        <taxon>Embryophyta</taxon>
        <taxon>Tracheophyta</taxon>
        <taxon>Spermatophyta</taxon>
        <taxon>Magnoliopsida</taxon>
        <taxon>eudicotyledons</taxon>
        <taxon>Gunneridae</taxon>
        <taxon>Pentapetalae</taxon>
        <taxon>asterids</taxon>
        <taxon>lamiids</taxon>
        <taxon>Solanales</taxon>
        <taxon>Solanaceae</taxon>
        <taxon>Solanoideae</taxon>
        <taxon>Capsiceae</taxon>
        <taxon>Capsicum</taxon>
    </lineage>
</organism>
<keyword evidence="2" id="KW-1185">Reference proteome</keyword>
<dbReference type="Gramene" id="PHT82310">
    <property type="protein sequence ID" value="PHT82310"/>
    <property type="gene ID" value="T459_15325"/>
</dbReference>
<dbReference type="GO" id="GO:0016020">
    <property type="term" value="C:membrane"/>
    <property type="evidence" value="ECO:0007669"/>
    <property type="project" value="InterPro"/>
</dbReference>
<dbReference type="STRING" id="4072.A0A2G2ZJZ4"/>
<reference evidence="1 2" key="2">
    <citation type="journal article" date="2017" name="Genome Biol.">
        <title>New reference genome sequences of hot pepper reveal the massive evolution of plant disease-resistance genes by retroduplication.</title>
        <authorList>
            <person name="Kim S."/>
            <person name="Park J."/>
            <person name="Yeom S.I."/>
            <person name="Kim Y.M."/>
            <person name="Seo E."/>
            <person name="Kim K.T."/>
            <person name="Kim M.S."/>
            <person name="Lee J.M."/>
            <person name="Cheong K."/>
            <person name="Shin H.S."/>
            <person name="Kim S.B."/>
            <person name="Han K."/>
            <person name="Lee J."/>
            <person name="Park M."/>
            <person name="Lee H.A."/>
            <person name="Lee H.Y."/>
            <person name="Lee Y."/>
            <person name="Oh S."/>
            <person name="Lee J.H."/>
            <person name="Choi E."/>
            <person name="Choi E."/>
            <person name="Lee S.E."/>
            <person name="Jeon J."/>
            <person name="Kim H."/>
            <person name="Choi G."/>
            <person name="Song H."/>
            <person name="Lee J."/>
            <person name="Lee S.C."/>
            <person name="Kwon J.K."/>
            <person name="Lee H.Y."/>
            <person name="Koo N."/>
            <person name="Hong Y."/>
            <person name="Kim R.W."/>
            <person name="Kang W.H."/>
            <person name="Huh J.H."/>
            <person name="Kang B.C."/>
            <person name="Yang T.J."/>
            <person name="Lee Y.H."/>
            <person name="Bennetzen J.L."/>
            <person name="Choi D."/>
        </authorList>
    </citation>
    <scope>NUCLEOTIDE SEQUENCE [LARGE SCALE GENOMIC DNA]</scope>
    <source>
        <strain evidence="2">cv. CM334</strain>
    </source>
</reference>
<dbReference type="AlphaFoldDB" id="A0A2G2ZJZ4"/>
<dbReference type="InterPro" id="IPR003855">
    <property type="entry name" value="K+_transporter"/>
</dbReference>
<evidence type="ECO:0000313" key="1">
    <source>
        <dbReference type="EMBL" id="PHT82310.1"/>
    </source>
</evidence>
<gene>
    <name evidence="1" type="ORF">T459_15325</name>
</gene>
<name>A0A2G2ZJZ4_CAPAN</name>
<protein>
    <submittedName>
        <fullName evidence="1">Uncharacterized protein</fullName>
    </submittedName>
</protein>
<accession>A0A2G2ZJZ4</accession>
<dbReference type="PANTHER" id="PTHR30540">
    <property type="entry name" value="OSMOTIC STRESS POTASSIUM TRANSPORTER"/>
    <property type="match status" value="1"/>
</dbReference>